<dbReference type="Proteomes" id="UP000002411">
    <property type="component" value="Chromosome"/>
</dbReference>
<evidence type="ECO:0000256" key="1">
    <source>
        <dbReference type="SAM" id="Phobius"/>
    </source>
</evidence>
<feature type="transmembrane region" description="Helical" evidence="1">
    <location>
        <begin position="6"/>
        <end position="25"/>
    </location>
</feature>
<name>A5MYJ1_CLOK5</name>
<gene>
    <name evidence="2" type="ordered locus">CKL_1925</name>
</gene>
<keyword evidence="1" id="KW-0472">Membrane</keyword>
<keyword evidence="3" id="KW-1185">Reference proteome</keyword>
<dbReference type="HOGENOM" id="CLU_160531_0_0_9"/>
<proteinExistence type="predicted"/>
<dbReference type="EMBL" id="CP000673">
    <property type="protein sequence ID" value="EDK33937.1"/>
    <property type="molecule type" value="Genomic_DNA"/>
</dbReference>
<dbReference type="STRING" id="431943.CKL_1925"/>
<dbReference type="KEGG" id="ckl:CKL_1925"/>
<keyword evidence="1" id="KW-0812">Transmembrane</keyword>
<evidence type="ECO:0000313" key="2">
    <source>
        <dbReference type="EMBL" id="EDK33937.1"/>
    </source>
</evidence>
<dbReference type="RefSeq" id="WP_012102315.1">
    <property type="nucleotide sequence ID" value="NC_009706.1"/>
</dbReference>
<accession>A5MYJ1</accession>
<dbReference type="AlphaFoldDB" id="A5MYJ1"/>
<protein>
    <submittedName>
        <fullName evidence="2">Phage-related protein</fullName>
    </submittedName>
</protein>
<organism evidence="2 3">
    <name type="scientific">Clostridium kluyveri (strain ATCC 8527 / DSM 555 / NBRC 12016 / NCIMB 10680 / K1)</name>
    <dbReference type="NCBI Taxonomy" id="431943"/>
    <lineage>
        <taxon>Bacteria</taxon>
        <taxon>Bacillati</taxon>
        <taxon>Bacillota</taxon>
        <taxon>Clostridia</taxon>
        <taxon>Eubacteriales</taxon>
        <taxon>Clostridiaceae</taxon>
        <taxon>Clostridium</taxon>
    </lineage>
</organism>
<evidence type="ECO:0000313" key="3">
    <source>
        <dbReference type="Proteomes" id="UP000002411"/>
    </source>
</evidence>
<dbReference type="eggNOG" id="ENOG5030GPP">
    <property type="taxonomic scope" value="Bacteria"/>
</dbReference>
<keyword evidence="1" id="KW-1133">Transmembrane helix</keyword>
<sequence length="139" mass="15107">MKEQILSMGVQFIIGVFGIIGTFVLKKVADAVEVQKQALAAKKDAYNYNRALNIGNGLYYALEDEFKDLAKAGEQKKAEMEKRLLEIIPGLTQNELDAINKEVCNGVIKIGEGILTPIQVKEGTAENTDGATVPVQPAQ</sequence>
<reference evidence="2 3" key="1">
    <citation type="journal article" date="2008" name="Proc. Natl. Acad. Sci. U.S.A.">
        <title>The genome of Clostridium kluyveri, a strict anaerobe with unique metabolic features.</title>
        <authorList>
            <person name="Seedorf H."/>
            <person name="Fricke W.F."/>
            <person name="Veith B."/>
            <person name="Brueggemann H."/>
            <person name="Liesegang H."/>
            <person name="Strittmatter A."/>
            <person name="Miethke M."/>
            <person name="Buckel W."/>
            <person name="Hinderberger J."/>
            <person name="Li F."/>
            <person name="Hagemeier C."/>
            <person name="Thauer R.K."/>
            <person name="Gottschalk G."/>
        </authorList>
    </citation>
    <scope>NUCLEOTIDE SEQUENCE [LARGE SCALE GENOMIC DNA]</scope>
    <source>
        <strain evidence="3">ATCC 8527 / DSM 555 / NCIMB 10680</strain>
    </source>
</reference>